<comment type="caution">
    <text evidence="5">The sequence shown here is derived from an EMBL/GenBank/DDBJ whole genome shotgun (WGS) entry which is preliminary data.</text>
</comment>
<feature type="region of interest" description="Disordered" evidence="3">
    <location>
        <begin position="698"/>
        <end position="775"/>
    </location>
</feature>
<reference evidence="5" key="1">
    <citation type="submission" date="2022-11" db="EMBL/GenBank/DDBJ databases">
        <title>Chromosomal genome sequence assembly and mating type (MAT) locus characterization of the leprose asexual lichenized fungus Lepraria neglecta (Nyl.) Erichsen.</title>
        <authorList>
            <person name="Allen J.L."/>
            <person name="Pfeffer B."/>
        </authorList>
    </citation>
    <scope>NUCLEOTIDE SEQUENCE</scope>
    <source>
        <strain evidence="5">Allen 5258</strain>
    </source>
</reference>
<gene>
    <name evidence="5" type="ORF">OEA41_007084</name>
</gene>
<comment type="subcellular location">
    <subcellularLocation>
        <location evidence="1">Nucleus</location>
    </subcellularLocation>
</comment>
<dbReference type="AlphaFoldDB" id="A0AAD9ZCD9"/>
<protein>
    <recommendedName>
        <fullName evidence="4">Xylanolytic transcriptional activator regulatory domain-containing protein</fullName>
    </recommendedName>
</protein>
<evidence type="ECO:0000259" key="4">
    <source>
        <dbReference type="SMART" id="SM00906"/>
    </source>
</evidence>
<evidence type="ECO:0000313" key="5">
    <source>
        <dbReference type="EMBL" id="KAK3173752.1"/>
    </source>
</evidence>
<proteinExistence type="predicted"/>
<name>A0AAD9ZCD9_9LECA</name>
<dbReference type="GO" id="GO:0005634">
    <property type="term" value="C:nucleus"/>
    <property type="evidence" value="ECO:0007669"/>
    <property type="project" value="UniProtKB-SubCell"/>
</dbReference>
<accession>A0AAD9ZCD9</accession>
<evidence type="ECO:0000256" key="3">
    <source>
        <dbReference type="SAM" id="MobiDB-lite"/>
    </source>
</evidence>
<feature type="domain" description="Xylanolytic transcriptional activator regulatory" evidence="4">
    <location>
        <begin position="374"/>
        <end position="450"/>
    </location>
</feature>
<evidence type="ECO:0000256" key="2">
    <source>
        <dbReference type="ARBA" id="ARBA00023242"/>
    </source>
</evidence>
<dbReference type="InterPro" id="IPR050613">
    <property type="entry name" value="Sec_Metabolite_Reg"/>
</dbReference>
<dbReference type="PANTHER" id="PTHR31001">
    <property type="entry name" value="UNCHARACTERIZED TRANSCRIPTIONAL REGULATORY PROTEIN"/>
    <property type="match status" value="1"/>
</dbReference>
<dbReference type="GO" id="GO:0003677">
    <property type="term" value="F:DNA binding"/>
    <property type="evidence" value="ECO:0007669"/>
    <property type="project" value="InterPro"/>
</dbReference>
<evidence type="ECO:0000256" key="1">
    <source>
        <dbReference type="ARBA" id="ARBA00004123"/>
    </source>
</evidence>
<feature type="region of interest" description="Disordered" evidence="3">
    <location>
        <begin position="903"/>
        <end position="933"/>
    </location>
</feature>
<dbReference type="EMBL" id="JASNWA010000007">
    <property type="protein sequence ID" value="KAK3173752.1"/>
    <property type="molecule type" value="Genomic_DNA"/>
</dbReference>
<keyword evidence="6" id="KW-1185">Reference proteome</keyword>
<dbReference type="CDD" id="cd12148">
    <property type="entry name" value="fungal_TF_MHR"/>
    <property type="match status" value="1"/>
</dbReference>
<dbReference type="Proteomes" id="UP001276659">
    <property type="component" value="Unassembled WGS sequence"/>
</dbReference>
<dbReference type="GO" id="GO:0006351">
    <property type="term" value="P:DNA-templated transcription"/>
    <property type="evidence" value="ECO:0007669"/>
    <property type="project" value="InterPro"/>
</dbReference>
<dbReference type="Pfam" id="PF04082">
    <property type="entry name" value="Fungal_trans"/>
    <property type="match status" value="1"/>
</dbReference>
<dbReference type="GO" id="GO:0008270">
    <property type="term" value="F:zinc ion binding"/>
    <property type="evidence" value="ECO:0007669"/>
    <property type="project" value="InterPro"/>
</dbReference>
<organism evidence="5 6">
    <name type="scientific">Lepraria neglecta</name>
    <dbReference type="NCBI Taxonomy" id="209136"/>
    <lineage>
        <taxon>Eukaryota</taxon>
        <taxon>Fungi</taxon>
        <taxon>Dikarya</taxon>
        <taxon>Ascomycota</taxon>
        <taxon>Pezizomycotina</taxon>
        <taxon>Lecanoromycetes</taxon>
        <taxon>OSLEUM clade</taxon>
        <taxon>Lecanoromycetidae</taxon>
        <taxon>Lecanorales</taxon>
        <taxon>Lecanorineae</taxon>
        <taxon>Stereocaulaceae</taxon>
        <taxon>Lepraria</taxon>
    </lineage>
</organism>
<feature type="region of interest" description="Disordered" evidence="3">
    <location>
        <begin position="812"/>
        <end position="870"/>
    </location>
</feature>
<dbReference type="PANTHER" id="PTHR31001:SF90">
    <property type="entry name" value="CENTROMERE DNA-BINDING PROTEIN COMPLEX CBF3 SUBUNIT B"/>
    <property type="match status" value="1"/>
</dbReference>
<sequence>MHQIPVQQAIRPREKSKRPQLSCNPCRARKVKVRTARVTDFVPSLINMVASVIGFNRIAELCQFDLSEAERQPILQAEALKDRDKTITQLRNEVAILRGEPIKLEPMEDAPFQSGQKIKLPPRVPRKATNLAQKRTYTGEINDNIYFGSPGMTSIVEEVRENSFPELSNHLTRAPQFAHLAFDRKSANLTHTLPRGTDIFAFQLATSHPFPTLWSAKDDTSTLIKLLPPEPDLFFYLDVFQRRVQTCSFPHVPDECTSNEVRRFLENVEHNAALHPDMLALLFTTLAQGSQDGVYDKYGGKWVAGSVEAESKNGDVYSKSLNAMRNPPSLNVAVAAAMQCLRLASFMNRPTLLVIEALVMMGPYLTNSGKFLDASALFGGTVRLAQSIGLHRDPRLLNPPAPFKEVKIRKNLWWWMLHMDQQYSMTLGRPLAISSMGDCPAADPIVSDPVTQSLSNYIAQFSILGRQILSTAYLNNEQIDRFSDDLLALQKTLPTMIQFDATWLEKDKPLPPWPLEAQAGVLHAKTHNFLILLNRQRIENVRRNSDPPSIDIRTFSSHNDPNGVPRGRDRVLASSRALLVAFEYFHIRVRPALICWTMGQMGFNAAMILLLSMLETGDTQDLAAVQHTYSTFLEMNKLGIHKLAGVAVERLGIIMKEFRTGDPENETVMGSQGMMLLEDPGLQGSLPETYSPLSFEMAGGANTPGMQRSSTGSGRGAQLARKKAARRPMSGRDIKGRPIKKVMSGAHRPVTDRRFSDGAPPRPHKKQRANNRSTPTLSLLTALPGQHQFSVTPQPTVKPETLFSPIESTFQAFHPINSPAPPPLDRNRDLETTPRPQFPQPHEHIPGLTQQQHHHAASDPGHDTFNFSNATSPGAATDFFDESFQDESFQNASQHFADFDLSAQNHASYDHPPYSAPPFSLPDEPSSAYHRHF</sequence>
<feature type="region of interest" description="Disordered" evidence="3">
    <location>
        <begin position="1"/>
        <end position="22"/>
    </location>
</feature>
<evidence type="ECO:0000313" key="6">
    <source>
        <dbReference type="Proteomes" id="UP001276659"/>
    </source>
</evidence>
<dbReference type="SMART" id="SM00906">
    <property type="entry name" value="Fungal_trans"/>
    <property type="match status" value="1"/>
</dbReference>
<keyword evidence="2" id="KW-0539">Nucleus</keyword>
<dbReference type="InterPro" id="IPR007219">
    <property type="entry name" value="XnlR_reg_dom"/>
</dbReference>